<dbReference type="InterPro" id="IPR050482">
    <property type="entry name" value="Sensor_HK_TwoCompSys"/>
</dbReference>
<dbReference type="GO" id="GO:0000155">
    <property type="term" value="F:phosphorelay sensor kinase activity"/>
    <property type="evidence" value="ECO:0007669"/>
    <property type="project" value="InterPro"/>
</dbReference>
<keyword evidence="10" id="KW-1133">Transmembrane helix</keyword>
<protein>
    <recommendedName>
        <fullName evidence="2">histidine kinase</fullName>
        <ecNumber evidence="2">2.7.13.3</ecNumber>
    </recommendedName>
</protein>
<evidence type="ECO:0000313" key="13">
    <source>
        <dbReference type="EMBL" id="RUO23304.1"/>
    </source>
</evidence>
<keyword evidence="7" id="KW-0067">ATP-binding</keyword>
<feature type="transmembrane region" description="Helical" evidence="10">
    <location>
        <begin position="69"/>
        <end position="89"/>
    </location>
</feature>
<keyword evidence="4" id="KW-0808">Transferase</keyword>
<dbReference type="Gene3D" id="3.30.565.10">
    <property type="entry name" value="Histidine kinase-like ATPase, C-terminal domain"/>
    <property type="match status" value="1"/>
</dbReference>
<evidence type="ECO:0000313" key="14">
    <source>
        <dbReference type="Proteomes" id="UP000288395"/>
    </source>
</evidence>
<evidence type="ECO:0000259" key="11">
    <source>
        <dbReference type="Pfam" id="PF02518"/>
    </source>
</evidence>
<evidence type="ECO:0000256" key="5">
    <source>
        <dbReference type="ARBA" id="ARBA00022741"/>
    </source>
</evidence>
<gene>
    <name evidence="13" type="ORF">CWE08_01235</name>
</gene>
<keyword evidence="3" id="KW-0597">Phosphoprotein</keyword>
<dbReference type="Pfam" id="PF02518">
    <property type="entry name" value="HATPase_c"/>
    <property type="match status" value="1"/>
</dbReference>
<dbReference type="AlphaFoldDB" id="A0A432W253"/>
<dbReference type="GO" id="GO:0016020">
    <property type="term" value="C:membrane"/>
    <property type="evidence" value="ECO:0007669"/>
    <property type="project" value="InterPro"/>
</dbReference>
<evidence type="ECO:0000256" key="6">
    <source>
        <dbReference type="ARBA" id="ARBA00022777"/>
    </source>
</evidence>
<feature type="transmembrane region" description="Helical" evidence="10">
    <location>
        <begin position="144"/>
        <end position="162"/>
    </location>
</feature>
<evidence type="ECO:0000256" key="7">
    <source>
        <dbReference type="ARBA" id="ARBA00022840"/>
    </source>
</evidence>
<dbReference type="SUPFAM" id="SSF55874">
    <property type="entry name" value="ATPase domain of HSP90 chaperone/DNA topoisomerase II/histidine kinase"/>
    <property type="match status" value="1"/>
</dbReference>
<dbReference type="Pfam" id="PF07730">
    <property type="entry name" value="HisKA_3"/>
    <property type="match status" value="1"/>
</dbReference>
<keyword evidence="10" id="KW-0472">Membrane</keyword>
<dbReference type="PANTHER" id="PTHR24421">
    <property type="entry name" value="NITRATE/NITRITE SENSOR PROTEIN NARX-RELATED"/>
    <property type="match status" value="1"/>
</dbReference>
<organism evidence="13 14">
    <name type="scientific">Aliidiomarina iranensis</name>
    <dbReference type="NCBI Taxonomy" id="1434071"/>
    <lineage>
        <taxon>Bacteria</taxon>
        <taxon>Pseudomonadati</taxon>
        <taxon>Pseudomonadota</taxon>
        <taxon>Gammaproteobacteria</taxon>
        <taxon>Alteromonadales</taxon>
        <taxon>Idiomarinaceae</taxon>
        <taxon>Aliidiomarina</taxon>
    </lineage>
</organism>
<dbReference type="CDD" id="cd16917">
    <property type="entry name" value="HATPase_UhpB-NarQ-NarX-like"/>
    <property type="match status" value="1"/>
</dbReference>
<dbReference type="InterPro" id="IPR003594">
    <property type="entry name" value="HATPase_dom"/>
</dbReference>
<dbReference type="InterPro" id="IPR011712">
    <property type="entry name" value="Sig_transdc_His_kin_sub3_dim/P"/>
</dbReference>
<dbReference type="InterPro" id="IPR036890">
    <property type="entry name" value="HATPase_C_sf"/>
</dbReference>
<keyword evidence="14" id="KW-1185">Reference proteome</keyword>
<evidence type="ECO:0000256" key="3">
    <source>
        <dbReference type="ARBA" id="ARBA00022553"/>
    </source>
</evidence>
<sequence length="408" mass="46008">MAMKMHVSDRSHNFKNDFWPIGDLHACLHTEAMELKKLQLNADRLSGIGTVLVVAAFDLWLLLSTTNATTSRLALLALLYATFTVTFFINTSDELPRSRWLRHLIIGGQFVVICSVMYTTPNMFSAILLVVWSAQLPYFMPVRWALWLTPIWSFVAWSTHALRWQPDGIVITGVLFTTFNVFALIMMESRRNAEFQKERAEQANRELIAMQSLVKEASQQEERLRIARDIHDLVGHHLTALSVQLQVLARKVPEALNVEVERSRTISTLLLADVRVAVSEMREHEQLNLREALEALVKNLPGIEVSLAFPNKVAVLNLEQALAILRGVQESVTNSVRHGKATQVGIEVQQSERELVVRVKDNGQSSKPIEFGNGLNGMQERLKSFNGTVTVERQTRGVLICLRIPVGL</sequence>
<dbReference type="GO" id="GO:0005524">
    <property type="term" value="F:ATP binding"/>
    <property type="evidence" value="ECO:0007669"/>
    <property type="project" value="UniProtKB-KW"/>
</dbReference>
<keyword evidence="5" id="KW-0547">Nucleotide-binding</keyword>
<feature type="transmembrane region" description="Helical" evidence="10">
    <location>
        <begin position="110"/>
        <end position="132"/>
    </location>
</feature>
<accession>A0A432W253</accession>
<feature type="domain" description="Signal transduction histidine kinase subgroup 3 dimerisation and phosphoacceptor" evidence="12">
    <location>
        <begin position="222"/>
        <end position="284"/>
    </location>
</feature>
<reference evidence="14" key="1">
    <citation type="journal article" date="2018" name="Front. Microbiol.">
        <title>Genome-Based Analysis Reveals the Taxonomy and Diversity of the Family Idiomarinaceae.</title>
        <authorList>
            <person name="Liu Y."/>
            <person name="Lai Q."/>
            <person name="Shao Z."/>
        </authorList>
    </citation>
    <scope>NUCLEOTIDE SEQUENCE [LARGE SCALE GENOMIC DNA]</scope>
    <source>
        <strain evidence="14">GBPy7</strain>
    </source>
</reference>
<evidence type="ECO:0000256" key="4">
    <source>
        <dbReference type="ARBA" id="ARBA00022679"/>
    </source>
</evidence>
<dbReference type="Proteomes" id="UP000288395">
    <property type="component" value="Unassembled WGS sequence"/>
</dbReference>
<keyword evidence="6" id="KW-0418">Kinase</keyword>
<keyword evidence="10" id="KW-0812">Transmembrane</keyword>
<name>A0A432W253_9GAMM</name>
<evidence type="ECO:0000256" key="2">
    <source>
        <dbReference type="ARBA" id="ARBA00012438"/>
    </source>
</evidence>
<keyword evidence="9" id="KW-0175">Coiled coil</keyword>
<comment type="catalytic activity">
    <reaction evidence="1">
        <text>ATP + protein L-histidine = ADP + protein N-phospho-L-histidine.</text>
        <dbReference type="EC" id="2.7.13.3"/>
    </reaction>
</comment>
<evidence type="ECO:0000256" key="9">
    <source>
        <dbReference type="SAM" id="Coils"/>
    </source>
</evidence>
<dbReference type="GO" id="GO:0046983">
    <property type="term" value="F:protein dimerization activity"/>
    <property type="evidence" value="ECO:0007669"/>
    <property type="project" value="InterPro"/>
</dbReference>
<feature type="coiled-coil region" evidence="9">
    <location>
        <begin position="186"/>
        <end position="230"/>
    </location>
</feature>
<evidence type="ECO:0000256" key="1">
    <source>
        <dbReference type="ARBA" id="ARBA00000085"/>
    </source>
</evidence>
<feature type="transmembrane region" description="Helical" evidence="10">
    <location>
        <begin position="169"/>
        <end position="187"/>
    </location>
</feature>
<dbReference type="PANTHER" id="PTHR24421:SF10">
    <property type="entry name" value="NITRATE_NITRITE SENSOR PROTEIN NARQ"/>
    <property type="match status" value="1"/>
</dbReference>
<feature type="transmembrane region" description="Helical" evidence="10">
    <location>
        <begin position="45"/>
        <end position="63"/>
    </location>
</feature>
<evidence type="ECO:0000256" key="8">
    <source>
        <dbReference type="ARBA" id="ARBA00023012"/>
    </source>
</evidence>
<evidence type="ECO:0000259" key="12">
    <source>
        <dbReference type="Pfam" id="PF07730"/>
    </source>
</evidence>
<dbReference type="EC" id="2.7.13.3" evidence="2"/>
<comment type="caution">
    <text evidence="13">The sequence shown here is derived from an EMBL/GenBank/DDBJ whole genome shotgun (WGS) entry which is preliminary data.</text>
</comment>
<keyword evidence="8" id="KW-0902">Two-component regulatory system</keyword>
<dbReference type="OrthoDB" id="9797605at2"/>
<proteinExistence type="predicted"/>
<feature type="domain" description="Histidine kinase/HSP90-like ATPase" evidence="11">
    <location>
        <begin position="323"/>
        <end position="406"/>
    </location>
</feature>
<dbReference type="Gene3D" id="1.20.5.1930">
    <property type="match status" value="1"/>
</dbReference>
<evidence type="ECO:0000256" key="10">
    <source>
        <dbReference type="SAM" id="Phobius"/>
    </source>
</evidence>
<dbReference type="EMBL" id="PIPJ01000001">
    <property type="protein sequence ID" value="RUO23304.1"/>
    <property type="molecule type" value="Genomic_DNA"/>
</dbReference>